<evidence type="ECO:0000256" key="2">
    <source>
        <dbReference type="ARBA" id="ARBA00023125"/>
    </source>
</evidence>
<keyword evidence="1" id="KW-0805">Transcription regulation</keyword>
<dbReference type="Pfam" id="PF01614">
    <property type="entry name" value="IclR_C"/>
    <property type="match status" value="1"/>
</dbReference>
<dbReference type="InterPro" id="IPR050707">
    <property type="entry name" value="HTH_MetabolicPath_Reg"/>
</dbReference>
<dbReference type="Gene3D" id="1.10.10.10">
    <property type="entry name" value="Winged helix-like DNA-binding domain superfamily/Winged helix DNA-binding domain"/>
    <property type="match status" value="1"/>
</dbReference>
<dbReference type="CDD" id="cd00090">
    <property type="entry name" value="HTH_ARSR"/>
    <property type="match status" value="1"/>
</dbReference>
<reference evidence="6 7" key="1">
    <citation type="submission" date="2019-12" db="EMBL/GenBank/DDBJ databases">
        <title>Isolation and characterization of three novel carbon monoxide-oxidizing members of Halobacteria from salione crusts and soils.</title>
        <authorList>
            <person name="Myers M.R."/>
            <person name="King G.M."/>
        </authorList>
    </citation>
    <scope>NUCLEOTIDE SEQUENCE [LARGE SCALE GENOMIC DNA]</scope>
    <source>
        <strain evidence="6 7">WSH3</strain>
    </source>
</reference>
<feature type="domain" description="HTH iclR-type" evidence="4">
    <location>
        <begin position="6"/>
        <end position="66"/>
    </location>
</feature>
<dbReference type="GO" id="GO:0003677">
    <property type="term" value="F:DNA binding"/>
    <property type="evidence" value="ECO:0007669"/>
    <property type="project" value="UniProtKB-KW"/>
</dbReference>
<evidence type="ECO:0000256" key="3">
    <source>
        <dbReference type="ARBA" id="ARBA00023163"/>
    </source>
</evidence>
<dbReference type="InterPro" id="IPR036388">
    <property type="entry name" value="WH-like_DNA-bd_sf"/>
</dbReference>
<dbReference type="InterPro" id="IPR005471">
    <property type="entry name" value="Tscrpt_reg_IclR_N"/>
</dbReference>
<dbReference type="InterPro" id="IPR036390">
    <property type="entry name" value="WH_DNA-bd_sf"/>
</dbReference>
<dbReference type="SMART" id="SM00346">
    <property type="entry name" value="HTH_ICLR"/>
    <property type="match status" value="1"/>
</dbReference>
<dbReference type="SUPFAM" id="SSF46785">
    <property type="entry name" value="Winged helix' DNA-binding domain"/>
    <property type="match status" value="1"/>
</dbReference>
<sequence>MSDDRVRATETSIRILEAIVELDGEAGITELAGHLSVAKSTIFKHLNTLESNGLVVETDDRYRIGLRALEFGGYAQRYDGVYDTAYPEVRQLAEDSGELANLMFEEGGKGVYVYTAEGPKAVDINTQTGRRVYLHATGIGKAILSTLPDERIEEIIDTHGLPAATDHTITDSGRLFDEIEQIRREGIAYDREESVEGMACLARPLSVPGPRPAAISVTGPASRVMTGETEQQLRTYLDQAGNVIELNLKG</sequence>
<name>A0A6B0TA21_9EURY</name>
<evidence type="ECO:0000313" key="7">
    <source>
        <dbReference type="Proteomes" id="UP000466535"/>
    </source>
</evidence>
<feature type="domain" description="IclR-ED" evidence="5">
    <location>
        <begin position="67"/>
        <end position="250"/>
    </location>
</feature>
<evidence type="ECO:0000259" key="4">
    <source>
        <dbReference type="PROSITE" id="PS51077"/>
    </source>
</evidence>
<accession>A0A6B0TA21</accession>
<dbReference type="OrthoDB" id="14763at2157"/>
<dbReference type="SUPFAM" id="SSF55781">
    <property type="entry name" value="GAF domain-like"/>
    <property type="match status" value="1"/>
</dbReference>
<dbReference type="PANTHER" id="PTHR30136:SF24">
    <property type="entry name" value="HTH-TYPE TRANSCRIPTIONAL REPRESSOR ALLR"/>
    <property type="match status" value="1"/>
</dbReference>
<dbReference type="PANTHER" id="PTHR30136">
    <property type="entry name" value="HELIX-TURN-HELIX TRANSCRIPTIONAL REGULATOR, ICLR FAMILY"/>
    <property type="match status" value="1"/>
</dbReference>
<dbReference type="RefSeq" id="WP_159763867.1">
    <property type="nucleotide sequence ID" value="NZ_WUUT01000003.1"/>
</dbReference>
<keyword evidence="3" id="KW-0804">Transcription</keyword>
<evidence type="ECO:0000313" key="6">
    <source>
        <dbReference type="EMBL" id="MXR51730.1"/>
    </source>
</evidence>
<dbReference type="InterPro" id="IPR014757">
    <property type="entry name" value="Tscrpt_reg_IclR_C"/>
</dbReference>
<keyword evidence="2" id="KW-0238">DNA-binding</keyword>
<evidence type="ECO:0000256" key="1">
    <source>
        <dbReference type="ARBA" id="ARBA00023015"/>
    </source>
</evidence>
<dbReference type="EMBL" id="WUUT01000003">
    <property type="protein sequence ID" value="MXR51730.1"/>
    <property type="molecule type" value="Genomic_DNA"/>
</dbReference>
<keyword evidence="7" id="KW-1185">Reference proteome</keyword>
<dbReference type="Pfam" id="PF09339">
    <property type="entry name" value="HTH_IclR"/>
    <property type="match status" value="1"/>
</dbReference>
<dbReference type="InterPro" id="IPR011991">
    <property type="entry name" value="ArsR-like_HTH"/>
</dbReference>
<proteinExistence type="predicted"/>
<organism evidence="6 7">
    <name type="scientific">Halovenus carboxidivorans</name>
    <dbReference type="NCBI Taxonomy" id="2692199"/>
    <lineage>
        <taxon>Archaea</taxon>
        <taxon>Methanobacteriati</taxon>
        <taxon>Methanobacteriota</taxon>
        <taxon>Stenosarchaea group</taxon>
        <taxon>Halobacteria</taxon>
        <taxon>Halobacteriales</taxon>
        <taxon>Haloarculaceae</taxon>
        <taxon>Halovenus</taxon>
    </lineage>
</organism>
<dbReference type="PROSITE" id="PS51078">
    <property type="entry name" value="ICLR_ED"/>
    <property type="match status" value="1"/>
</dbReference>
<dbReference type="GO" id="GO:0045892">
    <property type="term" value="P:negative regulation of DNA-templated transcription"/>
    <property type="evidence" value="ECO:0007669"/>
    <property type="project" value="TreeGrafter"/>
</dbReference>
<protein>
    <submittedName>
        <fullName evidence="6">Helix-turn-helix domain-containing protein</fullName>
    </submittedName>
</protein>
<comment type="caution">
    <text evidence="6">The sequence shown here is derived from an EMBL/GenBank/DDBJ whole genome shotgun (WGS) entry which is preliminary data.</text>
</comment>
<dbReference type="Gene3D" id="3.30.450.40">
    <property type="match status" value="1"/>
</dbReference>
<dbReference type="PROSITE" id="PS51077">
    <property type="entry name" value="HTH_ICLR"/>
    <property type="match status" value="1"/>
</dbReference>
<gene>
    <name evidence="6" type="ORF">GRX03_08955</name>
</gene>
<dbReference type="AlphaFoldDB" id="A0A6B0TA21"/>
<dbReference type="Proteomes" id="UP000466535">
    <property type="component" value="Unassembled WGS sequence"/>
</dbReference>
<dbReference type="GO" id="GO:0003700">
    <property type="term" value="F:DNA-binding transcription factor activity"/>
    <property type="evidence" value="ECO:0007669"/>
    <property type="project" value="TreeGrafter"/>
</dbReference>
<dbReference type="InterPro" id="IPR029016">
    <property type="entry name" value="GAF-like_dom_sf"/>
</dbReference>
<evidence type="ECO:0000259" key="5">
    <source>
        <dbReference type="PROSITE" id="PS51078"/>
    </source>
</evidence>